<gene>
    <name evidence="2" type="ORF">XdyCFBP7245_00530</name>
</gene>
<name>A0A2S7CBL6_9XANT</name>
<evidence type="ECO:0000313" key="3">
    <source>
        <dbReference type="Proteomes" id="UP000238908"/>
    </source>
</evidence>
<evidence type="ECO:0000256" key="1">
    <source>
        <dbReference type="SAM" id="Phobius"/>
    </source>
</evidence>
<evidence type="ECO:0000313" key="2">
    <source>
        <dbReference type="EMBL" id="PPU58967.1"/>
    </source>
</evidence>
<accession>A0A2S7CBL6</accession>
<dbReference type="RefSeq" id="WP_104613916.1">
    <property type="nucleotide sequence ID" value="NZ_JBHLXZ010000001.1"/>
</dbReference>
<proteinExistence type="predicted"/>
<reference evidence="2 3" key="1">
    <citation type="submission" date="2016-08" db="EMBL/GenBank/DDBJ databases">
        <authorList>
            <person name="Seilhamer J.J."/>
        </authorList>
    </citation>
    <scope>NUCLEOTIDE SEQUENCE [LARGE SCALE GENOMIC DNA]</scope>
    <source>
        <strain evidence="2 3">CFBP7245</strain>
    </source>
</reference>
<feature type="transmembrane region" description="Helical" evidence="1">
    <location>
        <begin position="48"/>
        <end position="69"/>
    </location>
</feature>
<protein>
    <submittedName>
        <fullName evidence="2">Uncharacterized protein</fullName>
    </submittedName>
</protein>
<dbReference type="AlphaFoldDB" id="A0A2S7CBL6"/>
<keyword evidence="1" id="KW-0812">Transmembrane</keyword>
<organism evidence="2 3">
    <name type="scientific">Xanthomonas dyei</name>
    <dbReference type="NCBI Taxonomy" id="743699"/>
    <lineage>
        <taxon>Bacteria</taxon>
        <taxon>Pseudomonadati</taxon>
        <taxon>Pseudomonadota</taxon>
        <taxon>Gammaproteobacteria</taxon>
        <taxon>Lysobacterales</taxon>
        <taxon>Lysobacteraceae</taxon>
        <taxon>Xanthomonas</taxon>
    </lineage>
</organism>
<dbReference type="EMBL" id="MDEE01000001">
    <property type="protein sequence ID" value="PPU58967.1"/>
    <property type="molecule type" value="Genomic_DNA"/>
</dbReference>
<comment type="caution">
    <text evidence="2">The sequence shown here is derived from an EMBL/GenBank/DDBJ whole genome shotgun (WGS) entry which is preliminary data.</text>
</comment>
<dbReference type="Proteomes" id="UP000238908">
    <property type="component" value="Unassembled WGS sequence"/>
</dbReference>
<feature type="transmembrane region" description="Helical" evidence="1">
    <location>
        <begin position="144"/>
        <end position="164"/>
    </location>
</feature>
<keyword evidence="1" id="KW-1133">Transmembrane helix</keyword>
<keyword evidence="1" id="KW-0472">Membrane</keyword>
<sequence>MQLLKREAVLLALAPALGMLGVYAYESGRYRFLKVPSLLIDLPINRLLMGGVAIAVLVTLLLMAIGVLLKWMVGRSWFARFLTMFVVFYIFLGLPLLLYATTLKGALSSLIVPVCFALSGVSEMEKKVTTNTEDRKVLPWLPDALFLAFGVLLTSWLISGFGFWNERMAGDRICQNGSLVVGVYRDNLIIKALPKPGAELDDAVTLVSAAGAVLRECSPSFVGGRGISTADPSPR</sequence>
<feature type="transmembrane region" description="Helical" evidence="1">
    <location>
        <begin position="81"/>
        <end position="100"/>
    </location>
</feature>